<dbReference type="AlphaFoldDB" id="A0A371NC27"/>
<keyword evidence="2 5" id="KW-0808">Transferase</keyword>
<name>A0A371NC27_9EURY</name>
<dbReference type="InterPro" id="IPR007848">
    <property type="entry name" value="Small_mtfrase_dom"/>
</dbReference>
<evidence type="ECO:0000259" key="4">
    <source>
        <dbReference type="Pfam" id="PF05175"/>
    </source>
</evidence>
<dbReference type="GO" id="GO:0008757">
    <property type="term" value="F:S-adenosylmethionine-dependent methyltransferase activity"/>
    <property type="evidence" value="ECO:0007669"/>
    <property type="project" value="TreeGrafter"/>
</dbReference>
<dbReference type="Gene3D" id="3.40.50.150">
    <property type="entry name" value="Vaccinia Virus protein VP39"/>
    <property type="match status" value="1"/>
</dbReference>
<protein>
    <submittedName>
        <fullName evidence="5">Release factor glutamine methyltransferase</fullName>
    </submittedName>
</protein>
<sequence length="196" mass="21470">MKMIRYCEIKIKTCKNVYEPAEDTFLLADNLDVREGDRVLEIGTGTGLVAIRASEKGDVTATDVNPAAVKCAQENAIINGVELRVLQGDLFDPVEGEKFDVILFNTPYLPATGDDATGDVLDLAWNGGPDGRMVIDRFLDEVQAHLKPGGRVQLVQSSLSDTEKTLQKLADMGFDASVTASERYFFEEIVLITARI</sequence>
<dbReference type="InterPro" id="IPR052190">
    <property type="entry name" value="Euk-Arch_PrmC-MTase"/>
</dbReference>
<dbReference type="GO" id="GO:0035657">
    <property type="term" value="C:eRF1 methyltransferase complex"/>
    <property type="evidence" value="ECO:0007669"/>
    <property type="project" value="TreeGrafter"/>
</dbReference>
<dbReference type="InterPro" id="IPR029063">
    <property type="entry name" value="SAM-dependent_MTases_sf"/>
</dbReference>
<gene>
    <name evidence="5" type="ORF">C7452_0055</name>
</gene>
<keyword evidence="1 5" id="KW-0489">Methyltransferase</keyword>
<dbReference type="Proteomes" id="UP000256864">
    <property type="component" value="Unassembled WGS sequence"/>
</dbReference>
<evidence type="ECO:0000256" key="3">
    <source>
        <dbReference type="ARBA" id="ARBA00022691"/>
    </source>
</evidence>
<dbReference type="GO" id="GO:0008276">
    <property type="term" value="F:protein methyltransferase activity"/>
    <property type="evidence" value="ECO:0007669"/>
    <property type="project" value="TreeGrafter"/>
</dbReference>
<dbReference type="PANTHER" id="PTHR45875:SF1">
    <property type="entry name" value="METHYLTRANSFERASE N6AMT1"/>
    <property type="match status" value="1"/>
</dbReference>
<dbReference type="NCBIfam" id="TIGR00537">
    <property type="entry name" value="hemK_rel_arch"/>
    <property type="match status" value="1"/>
</dbReference>
<dbReference type="EMBL" id="QREL01000001">
    <property type="protein sequence ID" value="REE28067.1"/>
    <property type="molecule type" value="Genomic_DNA"/>
</dbReference>
<dbReference type="InterPro" id="IPR004557">
    <property type="entry name" value="PrmC-related"/>
</dbReference>
<dbReference type="NCBIfam" id="NF011529">
    <property type="entry name" value="PRK14968.1-3"/>
    <property type="match status" value="1"/>
</dbReference>
<keyword evidence="3" id="KW-0949">S-adenosyl-L-methionine</keyword>
<keyword evidence="6" id="KW-1185">Reference proteome</keyword>
<dbReference type="SUPFAM" id="SSF53335">
    <property type="entry name" value="S-adenosyl-L-methionine-dependent methyltransferases"/>
    <property type="match status" value="1"/>
</dbReference>
<dbReference type="Pfam" id="PF05175">
    <property type="entry name" value="MTS"/>
    <property type="match status" value="1"/>
</dbReference>
<dbReference type="CDD" id="cd02440">
    <property type="entry name" value="AdoMet_MTases"/>
    <property type="match status" value="1"/>
</dbReference>
<organism evidence="5 6">
    <name type="scientific">Methanothermobacter defluvii</name>
    <dbReference type="NCBI Taxonomy" id="49339"/>
    <lineage>
        <taxon>Archaea</taxon>
        <taxon>Methanobacteriati</taxon>
        <taxon>Methanobacteriota</taxon>
        <taxon>Methanomada group</taxon>
        <taxon>Methanobacteria</taxon>
        <taxon>Methanobacteriales</taxon>
        <taxon>Methanobacteriaceae</taxon>
        <taxon>Methanothermobacter</taxon>
    </lineage>
</organism>
<evidence type="ECO:0000313" key="5">
    <source>
        <dbReference type="EMBL" id="REE28067.1"/>
    </source>
</evidence>
<feature type="domain" description="Methyltransferase small" evidence="4">
    <location>
        <begin position="24"/>
        <end position="108"/>
    </location>
</feature>
<dbReference type="PANTHER" id="PTHR45875">
    <property type="entry name" value="METHYLTRANSFERASE N6AMT1"/>
    <property type="match status" value="1"/>
</dbReference>
<comment type="caution">
    <text evidence="5">The sequence shown here is derived from an EMBL/GenBank/DDBJ whole genome shotgun (WGS) entry which is preliminary data.</text>
</comment>
<evidence type="ECO:0000256" key="1">
    <source>
        <dbReference type="ARBA" id="ARBA00022603"/>
    </source>
</evidence>
<proteinExistence type="predicted"/>
<evidence type="ECO:0000313" key="6">
    <source>
        <dbReference type="Proteomes" id="UP000256864"/>
    </source>
</evidence>
<dbReference type="GO" id="GO:0032259">
    <property type="term" value="P:methylation"/>
    <property type="evidence" value="ECO:0007669"/>
    <property type="project" value="UniProtKB-KW"/>
</dbReference>
<accession>A0A371NC27</accession>
<evidence type="ECO:0000256" key="2">
    <source>
        <dbReference type="ARBA" id="ARBA00022679"/>
    </source>
</evidence>
<reference evidence="5 6" key="1">
    <citation type="submission" date="2018-07" db="EMBL/GenBank/DDBJ databases">
        <title>Genomic Encyclopedia of Type Strains, Phase IV (KMG-IV): sequencing the most valuable type-strain genomes for metagenomic binning, comparative biology and taxonomic classification.</title>
        <authorList>
            <person name="Goeker M."/>
        </authorList>
    </citation>
    <scope>NUCLEOTIDE SEQUENCE [LARGE SCALE GENOMIC DNA]</scope>
    <source>
        <strain evidence="5 6">DSM 7466</strain>
    </source>
</reference>